<evidence type="ECO:0000313" key="12">
    <source>
        <dbReference type="EMBL" id="KAK5533316.1"/>
    </source>
</evidence>
<dbReference type="Proteomes" id="UP001345827">
    <property type="component" value="Unassembled WGS sequence"/>
</dbReference>
<keyword evidence="4" id="KW-0597">Phosphoprotein</keyword>
<evidence type="ECO:0000256" key="1">
    <source>
        <dbReference type="ARBA" id="ARBA00004267"/>
    </source>
</evidence>
<feature type="compositionally biased region" description="Acidic residues" evidence="8">
    <location>
        <begin position="380"/>
        <end position="389"/>
    </location>
</feature>
<organism evidence="12 13">
    <name type="scientific">Vermiconidia calcicola</name>
    <dbReference type="NCBI Taxonomy" id="1690605"/>
    <lineage>
        <taxon>Eukaryota</taxon>
        <taxon>Fungi</taxon>
        <taxon>Dikarya</taxon>
        <taxon>Ascomycota</taxon>
        <taxon>Pezizomycotina</taxon>
        <taxon>Dothideomycetes</taxon>
        <taxon>Dothideomycetidae</taxon>
        <taxon>Mycosphaerellales</taxon>
        <taxon>Extremaceae</taxon>
        <taxon>Vermiconidia</taxon>
    </lineage>
</organism>
<evidence type="ECO:0000256" key="5">
    <source>
        <dbReference type="ARBA" id="ARBA00023054"/>
    </source>
</evidence>
<evidence type="ECO:0008006" key="14">
    <source>
        <dbReference type="Google" id="ProtNLM"/>
    </source>
</evidence>
<feature type="domain" description="AB hydrolase-1" evidence="9">
    <location>
        <begin position="1340"/>
        <end position="1434"/>
    </location>
</feature>
<feature type="domain" description="Centrosomin N-terminal motif 1" evidence="10">
    <location>
        <begin position="177"/>
        <end position="249"/>
    </location>
</feature>
<dbReference type="GO" id="GO:0005737">
    <property type="term" value="C:cytoplasm"/>
    <property type="evidence" value="ECO:0007669"/>
    <property type="project" value="UniProtKB-ARBA"/>
</dbReference>
<dbReference type="SUPFAM" id="SSF53474">
    <property type="entry name" value="alpha/beta-Hydrolases"/>
    <property type="match status" value="1"/>
</dbReference>
<evidence type="ECO:0000256" key="4">
    <source>
        <dbReference type="ARBA" id="ARBA00022553"/>
    </source>
</evidence>
<name>A0AAV9Q4T5_9PEZI</name>
<accession>A0AAV9Q4T5</accession>
<feature type="coiled-coil region" evidence="7">
    <location>
        <begin position="925"/>
        <end position="1140"/>
    </location>
</feature>
<evidence type="ECO:0000256" key="2">
    <source>
        <dbReference type="ARBA" id="ARBA00006886"/>
    </source>
</evidence>
<dbReference type="InterPro" id="IPR029058">
    <property type="entry name" value="AB_hydrolase_fold"/>
</dbReference>
<dbReference type="Pfam" id="PF10495">
    <property type="entry name" value="PACT_coil_coil"/>
    <property type="match status" value="1"/>
</dbReference>
<keyword evidence="6" id="KW-0206">Cytoskeleton</keyword>
<dbReference type="InterPro" id="IPR012943">
    <property type="entry name" value="Cnn_1N"/>
</dbReference>
<dbReference type="PANTHER" id="PTHR32268">
    <property type="entry name" value="HOMOSERINE O-ACETYLTRANSFERASE"/>
    <property type="match status" value="1"/>
</dbReference>
<dbReference type="Gene3D" id="3.40.50.1820">
    <property type="entry name" value="alpha/beta hydrolase"/>
    <property type="match status" value="1"/>
</dbReference>
<dbReference type="PANTHER" id="PTHR32268:SF15">
    <property type="entry name" value="HOMOSERINE ACETYLTRANSFERASE FAMILY PROTEIN (AFU_ORTHOLOGUE AFUA_1G15350)"/>
    <property type="match status" value="1"/>
</dbReference>
<feature type="domain" description="Pericentrin/AKAP-450 centrosomal targeting" evidence="11">
    <location>
        <begin position="1169"/>
        <end position="1247"/>
    </location>
</feature>
<feature type="region of interest" description="Disordered" evidence="8">
    <location>
        <begin position="323"/>
        <end position="417"/>
    </location>
</feature>
<protein>
    <recommendedName>
        <fullName evidence="14">Centrosomin N-terminal motif 1 domain-containing protein</fullName>
    </recommendedName>
</protein>
<sequence length="1652" mass="188100">MEKYINTPAQTNDGSFFTTGGDRLEDISPEKSFNIPGQNGDLISQMRNARSQGMNLKTPRAGTRDPLRLLPNGNQARSEFTPYLKSNAKNNIARRLSSKKAGASSTPSFLKNGGTPALPRLSDLSRLDGEDTSSSAGRAVDDTPIPQHASSSVRSTPLAQLPGREAGGLVNDGNMMTLREQESIIDKIEKENFGLKMKIHFLEEALSKRGNEFNQAALKENTDLKVNRITMQRELHKFKRNIAQAEKDAEVYRLQLEEFKERIRRKQIDESLRMELETLRSELKARDHQIKGLMDEKDHVASQEQSEVQKLRAEIDDLQADLREKERMVDERDDQIDELKTKASKESNNAAETEDELDSARQEIEDLKQDLARTKAELQEAQEDKEEAFEDKRKAEEDLDELRDEMANKSFTTKGLSRQLEEKANKLEDDFQDLQERYEALQTQADEKTESERQLRERIREMEREGASDARKLQQELGLAHQQRETLERKLAGMTKQLETSERELQIKTEEKDLLQTRHDALTKESAELQKDLSRSQKSIKDLESALDEERRQSAQNENILRSQHKHEVDLLNEQVDGLHREVNAKESDHAADLDEWEAQRRTLEAASQKAEEKAKGLQRTVDKLQDAQGTLSGREMRLQEAIESEKQRHQQEEKVLSRQIDELQQDLLGKRTVADESRVELNNAKEELRISIREQAALKEKVAELEEEIEVLQADIEQEHDFAERQQQKYSSNADAQVQKLRQEKQALQEQLTNVNLELRNARTAVKSAEADRDSLEAKLLSAQKSNDDTFNVDQEKRELKRLKVKLEKDVARLTAERDHLVEAHQTLEDELNTEFERASKEEVRLNAEIDSLRVQKIGGGENKDRELTSAKNKVARLELLIKDLDEMLDSQSRVVPSPGADVSGLARDLAEARKNETTTAKREADLKSANRDLKMRINDLEREVHEAKLAQYKAKSPSVSPPPSHSKEIAKIRQDLIDAQAEVKVLISENRNLKRTTRRATADEDELANLQASLTARSAEVDSLEARIAEQNDLVEDLREQLDRLQKGQGEEHSIAVDLGKRDRQIQDLKAQVKRLRQEQDDNNDLSMRVSTRDGEAREMKQQLRRLREERIHANKKAEVVENQLEFLQSKYETMLERLSSGKSSKDEIRQKEMKGLIKEIMWLKAKCKREERLRKDLAWSKAFLEQGEAMRVQCNQVDLRILGEMGVSLDHRKYETKMRPIQKFRAGVFAVLAAIRMSNLEEEWRDARMIGEELNLVRTKQLKARSRISENVCLSLAMPPPSSEGVEYYEIPDFTFSNGTTLHEVRVAYRSFNPSSTAGVVLIPTCYAGFINTTLTFTKAPYDVLAPYHVVVVAMLGNGESSSPSNKAFFPRPGELRYQDLINAQYALLTSHLKVASLEAVVGFSMGGQQAYHWAVMYPDYVKRAVAICSSARTSLHNYAFLEGPVSALTNSIDYIAWRAMKDKVARGEDVGANMREVTPKHGLRAFARAYAAWLTSTKWFRDREFTKAGIFSADTIEGWLQKREEGYDAWDADDLLVLARMWQMGDVGLVMPGLDAKDGGTKLSQLGGAIPDDELYVKALAGIKAKVLLMPCRTDQYFPPEDSEIEAKHLKRGTLAVIESTWGHVAGGGLNEKDVEFMNTQMSKFMKE</sequence>
<reference evidence="12 13" key="1">
    <citation type="submission" date="2023-06" db="EMBL/GenBank/DDBJ databases">
        <title>Black Yeasts Isolated from many extreme environments.</title>
        <authorList>
            <person name="Coleine C."/>
            <person name="Stajich J.E."/>
            <person name="Selbmann L."/>
        </authorList>
    </citation>
    <scope>NUCLEOTIDE SEQUENCE [LARGE SCALE GENOMIC DNA]</scope>
    <source>
        <strain evidence="12 13">CCFEE 5887</strain>
    </source>
</reference>
<dbReference type="EMBL" id="JAXLQG010000013">
    <property type="protein sequence ID" value="KAK5533316.1"/>
    <property type="molecule type" value="Genomic_DNA"/>
</dbReference>
<feature type="compositionally biased region" description="Polar residues" evidence="8">
    <location>
        <begin position="148"/>
        <end position="158"/>
    </location>
</feature>
<comment type="caution">
    <text evidence="12">The sequence shown here is derived from an EMBL/GenBank/DDBJ whole genome shotgun (WGS) entry which is preliminary data.</text>
</comment>
<comment type="similarity">
    <text evidence="2">Belongs to the AB hydrolase superfamily. MetX family.</text>
</comment>
<dbReference type="InterPro" id="IPR000073">
    <property type="entry name" value="AB_hydrolase_1"/>
</dbReference>
<keyword evidence="3" id="KW-0963">Cytoplasm</keyword>
<evidence type="ECO:0000256" key="6">
    <source>
        <dbReference type="ARBA" id="ARBA00023212"/>
    </source>
</evidence>
<dbReference type="GO" id="GO:0016747">
    <property type="term" value="F:acyltransferase activity, transferring groups other than amino-acyl groups"/>
    <property type="evidence" value="ECO:0007669"/>
    <property type="project" value="InterPro"/>
</dbReference>
<proteinExistence type="inferred from homology"/>
<feature type="region of interest" description="Disordered" evidence="8">
    <location>
        <begin position="95"/>
        <end position="174"/>
    </location>
</feature>
<evidence type="ECO:0000259" key="11">
    <source>
        <dbReference type="Pfam" id="PF10495"/>
    </source>
</evidence>
<gene>
    <name evidence="12" type="ORF">LTR25_007181</name>
</gene>
<evidence type="ECO:0000256" key="8">
    <source>
        <dbReference type="SAM" id="MobiDB-lite"/>
    </source>
</evidence>
<dbReference type="Gene3D" id="1.10.287.1490">
    <property type="match status" value="1"/>
</dbReference>
<dbReference type="GO" id="GO:0005815">
    <property type="term" value="C:microtubule organizing center"/>
    <property type="evidence" value="ECO:0007669"/>
    <property type="project" value="UniProtKB-SubCell"/>
</dbReference>
<evidence type="ECO:0000313" key="13">
    <source>
        <dbReference type="Proteomes" id="UP001345827"/>
    </source>
</evidence>
<feature type="region of interest" description="Disordered" evidence="8">
    <location>
        <begin position="55"/>
        <end position="77"/>
    </location>
</feature>
<comment type="subcellular location">
    <subcellularLocation>
        <location evidence="1">Cytoplasm</location>
        <location evidence="1">Cytoskeleton</location>
        <location evidence="1">Microtubule organizing center</location>
    </subcellularLocation>
</comment>
<dbReference type="Pfam" id="PF00561">
    <property type="entry name" value="Abhydrolase_1"/>
    <property type="match status" value="1"/>
</dbReference>
<dbReference type="InterPro" id="IPR019528">
    <property type="entry name" value="PACT_domain"/>
</dbReference>
<dbReference type="Pfam" id="PF07989">
    <property type="entry name" value="Cnn_1N"/>
    <property type="match status" value="1"/>
</dbReference>
<evidence type="ECO:0000256" key="3">
    <source>
        <dbReference type="ARBA" id="ARBA00022490"/>
    </source>
</evidence>
<evidence type="ECO:0000259" key="9">
    <source>
        <dbReference type="Pfam" id="PF00561"/>
    </source>
</evidence>
<feature type="compositionally biased region" description="Basic and acidic residues" evidence="8">
    <location>
        <begin position="358"/>
        <end position="378"/>
    </location>
</feature>
<keyword evidence="13" id="KW-1185">Reference proteome</keyword>
<dbReference type="InterPro" id="IPR008220">
    <property type="entry name" value="HAT_MetX-like"/>
</dbReference>
<evidence type="ECO:0000259" key="10">
    <source>
        <dbReference type="Pfam" id="PF07989"/>
    </source>
</evidence>
<evidence type="ECO:0000256" key="7">
    <source>
        <dbReference type="SAM" id="Coils"/>
    </source>
</evidence>
<keyword evidence="5 7" id="KW-0175">Coiled coil</keyword>